<name>A0A1X7CA44_9MICC</name>
<dbReference type="EMBL" id="FXAC01000002">
    <property type="protein sequence ID" value="SME92757.1"/>
    <property type="molecule type" value="Genomic_DNA"/>
</dbReference>
<proteinExistence type="predicted"/>
<sequence>MAGSGRCGGGCYNYSFSQFAAGTDANGLTGTAISQVNAPSATVTTRVVRGGKAGAVNPRSVGPSTGMYSSRFNGKMDYQGEQNGYPTSTAPYPISGLTQASPGLVLNIGYNTTTRVTFEFPVPLTSASITILDITRLNSTLSSGAYQYTDTVTIDQPWVMTGDLTSANATRGAAGATFFRSAEYVSSQTKTVRNVMSTNTTSRFSSLTFTYAAPVAGGWEFLAIPSISFCVA</sequence>
<reference evidence="2" key="1">
    <citation type="submission" date="2017-04" db="EMBL/GenBank/DDBJ databases">
        <authorList>
            <person name="Varghese N."/>
            <person name="Submissions S."/>
        </authorList>
    </citation>
    <scope>NUCLEOTIDE SEQUENCE [LARGE SCALE GENOMIC DNA]</scope>
    <source>
        <strain evidence="2">NIO-1021</strain>
    </source>
</reference>
<dbReference type="AlphaFoldDB" id="A0A1X7CA44"/>
<accession>A0A1X7CA44</accession>
<dbReference type="Proteomes" id="UP000192929">
    <property type="component" value="Unassembled WGS sequence"/>
</dbReference>
<protein>
    <submittedName>
        <fullName evidence="1">Uncharacterized protein</fullName>
    </submittedName>
</protein>
<organism evidence="1 2">
    <name type="scientific">Kocuria marina subsp. indica</name>
    <dbReference type="NCBI Taxonomy" id="1049583"/>
    <lineage>
        <taxon>Bacteria</taxon>
        <taxon>Bacillati</taxon>
        <taxon>Actinomycetota</taxon>
        <taxon>Actinomycetes</taxon>
        <taxon>Micrococcales</taxon>
        <taxon>Micrococcaceae</taxon>
        <taxon>Kocuria</taxon>
    </lineage>
</organism>
<keyword evidence="2" id="KW-1185">Reference proteome</keyword>
<evidence type="ECO:0000313" key="1">
    <source>
        <dbReference type="EMBL" id="SME92757.1"/>
    </source>
</evidence>
<gene>
    <name evidence="1" type="ORF">SAMN06296028_10243</name>
</gene>
<evidence type="ECO:0000313" key="2">
    <source>
        <dbReference type="Proteomes" id="UP000192929"/>
    </source>
</evidence>